<keyword evidence="3" id="KW-1185">Reference proteome</keyword>
<dbReference type="EMBL" id="JADGMS010000006">
    <property type="protein sequence ID" value="KAF9679735.1"/>
    <property type="molecule type" value="Genomic_DNA"/>
</dbReference>
<evidence type="ECO:0000256" key="1">
    <source>
        <dbReference type="SAM" id="Phobius"/>
    </source>
</evidence>
<dbReference type="Proteomes" id="UP000657918">
    <property type="component" value="Unassembled WGS sequence"/>
</dbReference>
<gene>
    <name evidence="2" type="ORF">SADUNF_Sadunf06G0045300</name>
</gene>
<proteinExistence type="predicted"/>
<comment type="caution">
    <text evidence="2">The sequence shown here is derived from an EMBL/GenBank/DDBJ whole genome shotgun (WGS) entry which is preliminary data.</text>
</comment>
<evidence type="ECO:0000313" key="2">
    <source>
        <dbReference type="EMBL" id="KAF9679735.1"/>
    </source>
</evidence>
<dbReference type="OrthoDB" id="1698269at2759"/>
<keyword evidence="1" id="KW-0812">Transmembrane</keyword>
<keyword evidence="1" id="KW-0472">Membrane</keyword>
<reference evidence="2 3" key="1">
    <citation type="submission" date="2020-10" db="EMBL/GenBank/DDBJ databases">
        <title>Plant Genome Project.</title>
        <authorList>
            <person name="Zhang R.-G."/>
        </authorList>
    </citation>
    <scope>NUCLEOTIDE SEQUENCE [LARGE SCALE GENOMIC DNA]</scope>
    <source>
        <strain evidence="2">FAFU-HL-1</strain>
        <tissue evidence="2">Leaf</tissue>
    </source>
</reference>
<keyword evidence="1" id="KW-1133">Transmembrane helix</keyword>
<sequence length="83" mass="9343">MLMNSEELPETYFYEDGVNGVLDSSLLVLEIPIIDIGRLASPTTSRGEVKNSTHLSAHVAALWFGFQLLFFESNFFVVIMPIY</sequence>
<evidence type="ECO:0000313" key="3">
    <source>
        <dbReference type="Proteomes" id="UP000657918"/>
    </source>
</evidence>
<feature type="transmembrane region" description="Helical" evidence="1">
    <location>
        <begin position="60"/>
        <end position="82"/>
    </location>
</feature>
<name>A0A835K331_9ROSI</name>
<dbReference type="AlphaFoldDB" id="A0A835K331"/>
<organism evidence="2 3">
    <name type="scientific">Salix dunnii</name>
    <dbReference type="NCBI Taxonomy" id="1413687"/>
    <lineage>
        <taxon>Eukaryota</taxon>
        <taxon>Viridiplantae</taxon>
        <taxon>Streptophyta</taxon>
        <taxon>Embryophyta</taxon>
        <taxon>Tracheophyta</taxon>
        <taxon>Spermatophyta</taxon>
        <taxon>Magnoliopsida</taxon>
        <taxon>eudicotyledons</taxon>
        <taxon>Gunneridae</taxon>
        <taxon>Pentapetalae</taxon>
        <taxon>rosids</taxon>
        <taxon>fabids</taxon>
        <taxon>Malpighiales</taxon>
        <taxon>Salicaceae</taxon>
        <taxon>Saliceae</taxon>
        <taxon>Salix</taxon>
    </lineage>
</organism>
<protein>
    <submittedName>
        <fullName evidence="2">Uncharacterized protein</fullName>
    </submittedName>
</protein>
<accession>A0A835K331</accession>